<dbReference type="SUPFAM" id="SSF118310">
    <property type="entry name" value="AN1-like Zinc finger"/>
    <property type="match status" value="1"/>
</dbReference>
<evidence type="ECO:0000256" key="3">
    <source>
        <dbReference type="ARBA" id="ARBA00022771"/>
    </source>
</evidence>
<dbReference type="SMART" id="SM00259">
    <property type="entry name" value="ZnF_A20"/>
    <property type="match status" value="1"/>
</dbReference>
<keyword evidence="2" id="KW-0479">Metal-binding</keyword>
<proteinExistence type="predicted"/>
<accession>A0A5K0WSP7</accession>
<dbReference type="AlphaFoldDB" id="A0A5K0WSP7"/>
<dbReference type="Pfam" id="PF01754">
    <property type="entry name" value="zf-A20"/>
    <property type="match status" value="1"/>
</dbReference>
<reference evidence="8" key="1">
    <citation type="submission" date="2019-09" db="EMBL/GenBank/DDBJ databases">
        <authorList>
            <person name="Zhang L."/>
        </authorList>
    </citation>
    <scope>NUCLEOTIDE SEQUENCE</scope>
</reference>
<evidence type="ECO:0000256" key="4">
    <source>
        <dbReference type="ARBA" id="ARBA00022833"/>
    </source>
</evidence>
<organism evidence="8">
    <name type="scientific">Nymphaea colorata</name>
    <name type="common">pocket water lily</name>
    <dbReference type="NCBI Taxonomy" id="210225"/>
    <lineage>
        <taxon>Eukaryota</taxon>
        <taxon>Viridiplantae</taxon>
        <taxon>Streptophyta</taxon>
        <taxon>Embryophyta</taxon>
        <taxon>Tracheophyta</taxon>
        <taxon>Spermatophyta</taxon>
        <taxon>Magnoliopsida</taxon>
        <taxon>Nymphaeales</taxon>
        <taxon>Nymphaeaceae</taxon>
        <taxon>Nymphaea</taxon>
    </lineage>
</organism>
<evidence type="ECO:0000259" key="7">
    <source>
        <dbReference type="PROSITE" id="PS51039"/>
    </source>
</evidence>
<dbReference type="GO" id="GO:0008270">
    <property type="term" value="F:zinc ion binding"/>
    <property type="evidence" value="ECO:0007669"/>
    <property type="project" value="UniProtKB-KW"/>
</dbReference>
<feature type="domain" description="AN1-type" evidence="7">
    <location>
        <begin position="106"/>
        <end position="152"/>
    </location>
</feature>
<dbReference type="Gene3D" id="4.10.1110.10">
    <property type="entry name" value="AN1-like Zinc finger"/>
    <property type="match status" value="1"/>
</dbReference>
<dbReference type="InterPro" id="IPR035896">
    <property type="entry name" value="AN1-like_Znf"/>
</dbReference>
<gene>
    <name evidence="8" type="ORF">NYM_LOCUS4421</name>
</gene>
<feature type="domain" description="A20-type" evidence="6">
    <location>
        <begin position="18"/>
        <end position="52"/>
    </location>
</feature>
<dbReference type="GO" id="GO:0003677">
    <property type="term" value="F:DNA binding"/>
    <property type="evidence" value="ECO:0007669"/>
    <property type="project" value="InterPro"/>
</dbReference>
<dbReference type="PANTHER" id="PTHR10634">
    <property type="entry name" value="AN1-TYPE ZINC FINGER PROTEIN"/>
    <property type="match status" value="1"/>
</dbReference>
<evidence type="ECO:0000256" key="5">
    <source>
        <dbReference type="PROSITE-ProRule" id="PRU00449"/>
    </source>
</evidence>
<dbReference type="EMBL" id="LR721775">
    <property type="protein sequence ID" value="VVV56209.1"/>
    <property type="molecule type" value="Genomic_DNA"/>
</dbReference>
<sequence>MAEESWNRGADETGCQAPENHRLCANNCGFFGSPTTMNLCSKCYRDLRMKELQESSAKPPIEKSLTLMEQSSATVEIREEKTLIQPAVPFLPSSSSVPRASSTPVSGKPNRCSSCNKRVGLMGFKCRCGSTFCASHRLPEKHVCSFDFKAAGREAIARSNPVVKAEKLEKI</sequence>
<evidence type="ECO:0000256" key="2">
    <source>
        <dbReference type="ARBA" id="ARBA00022723"/>
    </source>
</evidence>
<protein>
    <recommendedName>
        <fullName evidence="9">AN1-type domain-containing protein</fullName>
    </recommendedName>
</protein>
<dbReference type="SMART" id="SM00154">
    <property type="entry name" value="ZnF_AN1"/>
    <property type="match status" value="1"/>
</dbReference>
<dbReference type="InterPro" id="IPR050652">
    <property type="entry name" value="AN1_A20_ZnFinger"/>
</dbReference>
<dbReference type="SUPFAM" id="SSF57716">
    <property type="entry name" value="Glucocorticoid receptor-like (DNA-binding domain)"/>
    <property type="match status" value="1"/>
</dbReference>
<evidence type="ECO:0000256" key="1">
    <source>
        <dbReference type="ARBA" id="ARBA00003732"/>
    </source>
</evidence>
<name>A0A5K0WSP7_9MAGN</name>
<dbReference type="PROSITE" id="PS51039">
    <property type="entry name" value="ZF_AN1"/>
    <property type="match status" value="1"/>
</dbReference>
<dbReference type="OrthoDB" id="428577at2759"/>
<dbReference type="InterPro" id="IPR002653">
    <property type="entry name" value="Znf_A20"/>
</dbReference>
<comment type="function">
    <text evidence="1">May be involved in environmental stress response.</text>
</comment>
<dbReference type="Gene3D" id="1.20.5.4770">
    <property type="match status" value="1"/>
</dbReference>
<keyword evidence="3 5" id="KW-0863">Zinc-finger</keyword>
<dbReference type="FunFam" id="4.10.1110.10:FF:000001">
    <property type="entry name" value="Zinc finger AN1-type containing 6"/>
    <property type="match status" value="1"/>
</dbReference>
<dbReference type="InterPro" id="IPR000058">
    <property type="entry name" value="Znf_AN1"/>
</dbReference>
<dbReference type="Gramene" id="NC10G0143310.1">
    <property type="protein sequence ID" value="NC10G0143310.1:cds"/>
    <property type="gene ID" value="NC10G0143310"/>
</dbReference>
<evidence type="ECO:0000313" key="8">
    <source>
        <dbReference type="EMBL" id="VVV56209.1"/>
    </source>
</evidence>
<dbReference type="Pfam" id="PF01428">
    <property type="entry name" value="zf-AN1"/>
    <property type="match status" value="1"/>
</dbReference>
<evidence type="ECO:0008006" key="9">
    <source>
        <dbReference type="Google" id="ProtNLM"/>
    </source>
</evidence>
<dbReference type="PANTHER" id="PTHR10634:SF67">
    <property type="entry name" value="AN1-TYPE ZINC FINGER PROTEIN 3"/>
    <property type="match status" value="1"/>
</dbReference>
<dbReference type="PROSITE" id="PS51036">
    <property type="entry name" value="ZF_A20"/>
    <property type="match status" value="1"/>
</dbReference>
<evidence type="ECO:0000259" key="6">
    <source>
        <dbReference type="PROSITE" id="PS51036"/>
    </source>
</evidence>
<keyword evidence="4" id="KW-0862">Zinc</keyword>